<dbReference type="PANTHER" id="PTHR43806:SF11">
    <property type="entry name" value="CEREVISIN-RELATED"/>
    <property type="match status" value="1"/>
</dbReference>
<evidence type="ECO:0000256" key="7">
    <source>
        <dbReference type="SAM" id="SignalP"/>
    </source>
</evidence>
<dbReference type="PANTHER" id="PTHR43806">
    <property type="entry name" value="PEPTIDASE S8"/>
    <property type="match status" value="1"/>
</dbReference>
<keyword evidence="4 5" id="KW-0720">Serine protease</keyword>
<evidence type="ECO:0000256" key="2">
    <source>
        <dbReference type="ARBA" id="ARBA00022670"/>
    </source>
</evidence>
<keyword evidence="2 5" id="KW-0645">Protease</keyword>
<name>A0ABT1QU94_9GAMM</name>
<evidence type="ECO:0000256" key="6">
    <source>
        <dbReference type="SAM" id="MobiDB-lite"/>
    </source>
</evidence>
<dbReference type="Pfam" id="PF00082">
    <property type="entry name" value="Peptidase_S8"/>
    <property type="match status" value="1"/>
</dbReference>
<dbReference type="Gene3D" id="3.40.50.200">
    <property type="entry name" value="Peptidase S8/S53 domain"/>
    <property type="match status" value="1"/>
</dbReference>
<dbReference type="InterPro" id="IPR036852">
    <property type="entry name" value="Peptidase_S8/S53_dom_sf"/>
</dbReference>
<keyword evidence="3 5" id="KW-0378">Hydrolase</keyword>
<organism evidence="9 10">
    <name type="scientific">Tahibacter harae</name>
    <dbReference type="NCBI Taxonomy" id="2963937"/>
    <lineage>
        <taxon>Bacteria</taxon>
        <taxon>Pseudomonadati</taxon>
        <taxon>Pseudomonadota</taxon>
        <taxon>Gammaproteobacteria</taxon>
        <taxon>Lysobacterales</taxon>
        <taxon>Rhodanobacteraceae</taxon>
        <taxon>Tahibacter</taxon>
    </lineage>
</organism>
<dbReference type="InterPro" id="IPR000209">
    <property type="entry name" value="Peptidase_S8/S53_dom"/>
</dbReference>
<feature type="active site" description="Charge relay system" evidence="5">
    <location>
        <position position="141"/>
    </location>
</feature>
<feature type="active site" description="Charge relay system" evidence="5">
    <location>
        <position position="185"/>
    </location>
</feature>
<protein>
    <submittedName>
        <fullName evidence="9">S8 family serine peptidase</fullName>
    </submittedName>
</protein>
<evidence type="ECO:0000313" key="9">
    <source>
        <dbReference type="EMBL" id="MCQ4165868.1"/>
    </source>
</evidence>
<dbReference type="EMBL" id="JANFQO010000012">
    <property type="protein sequence ID" value="MCQ4165868.1"/>
    <property type="molecule type" value="Genomic_DNA"/>
</dbReference>
<feature type="domain" description="Peptidase S8/S53" evidence="8">
    <location>
        <begin position="135"/>
        <end position="399"/>
    </location>
</feature>
<evidence type="ECO:0000256" key="5">
    <source>
        <dbReference type="PROSITE-ProRule" id="PRU01240"/>
    </source>
</evidence>
<feature type="signal peptide" evidence="7">
    <location>
        <begin position="1"/>
        <end position="29"/>
    </location>
</feature>
<feature type="compositionally biased region" description="Pro residues" evidence="6">
    <location>
        <begin position="97"/>
        <end position="106"/>
    </location>
</feature>
<evidence type="ECO:0000313" key="10">
    <source>
        <dbReference type="Proteomes" id="UP001165498"/>
    </source>
</evidence>
<comment type="caution">
    <text evidence="9">The sequence shown here is derived from an EMBL/GenBank/DDBJ whole genome shotgun (WGS) entry which is preliminary data.</text>
</comment>
<dbReference type="InterPro" id="IPR015500">
    <property type="entry name" value="Peptidase_S8_subtilisin-rel"/>
</dbReference>
<keyword evidence="10" id="KW-1185">Reference proteome</keyword>
<feature type="region of interest" description="Disordered" evidence="6">
    <location>
        <begin position="59"/>
        <end position="113"/>
    </location>
</feature>
<dbReference type="SUPFAM" id="SSF52743">
    <property type="entry name" value="Subtilisin-like"/>
    <property type="match status" value="1"/>
</dbReference>
<evidence type="ECO:0000256" key="3">
    <source>
        <dbReference type="ARBA" id="ARBA00022801"/>
    </source>
</evidence>
<accession>A0ABT1QU94</accession>
<gene>
    <name evidence="9" type="ORF">NM961_14190</name>
</gene>
<feature type="active site" description="Charge relay system" evidence="5">
    <location>
        <position position="366"/>
    </location>
</feature>
<dbReference type="RefSeq" id="WP_255915058.1">
    <property type="nucleotide sequence ID" value="NZ_JANFQO010000012.1"/>
</dbReference>
<comment type="similarity">
    <text evidence="1 5">Belongs to the peptidase S8 family.</text>
</comment>
<evidence type="ECO:0000259" key="8">
    <source>
        <dbReference type="Pfam" id="PF00082"/>
    </source>
</evidence>
<dbReference type="PROSITE" id="PS51892">
    <property type="entry name" value="SUBTILASE"/>
    <property type="match status" value="1"/>
</dbReference>
<proteinExistence type="inferred from homology"/>
<dbReference type="Proteomes" id="UP001165498">
    <property type="component" value="Unassembled WGS sequence"/>
</dbReference>
<sequence length="434" mass="45027">MLRDLPGRPQRRLLLLSLALLGLKTGQFAADLSAAARAQDALPAILPLAAAALPRCADDEAQMPDPSDLRFAEPYDAQGDAGDTENPEENSSAAAAAPPPQAPPATLPAHYEDPLQPHNFKLLAAIRAPRAAPRVHVAVLDGAVRADHPDLPPLVWIQPRLRAADGGCGGEDCCPRRPPQRPSGHATAVAGLIAAVRENGRGIAGLAEVGDLVSIAAPVEAADGDLRLAAALYCAIEYRGTDGQPLRVVNMSLGLQALHGTALRDALAAASRAGLLLVASAGNKGRDIARLPRWPASFNSDTAITVEARRYDGGLARKSNYGAGVDLGAPAPEPGEDTPLCTTALAGTAADPAACAGDYGEFDRTSAAAAVVSGAAARVWRDPRYAGCSAAQVRRILMAEGRYCRDSGRPGVAPVCMLDLGFLDESRSVEDCRK</sequence>
<evidence type="ECO:0000256" key="4">
    <source>
        <dbReference type="ARBA" id="ARBA00022825"/>
    </source>
</evidence>
<dbReference type="InterPro" id="IPR050131">
    <property type="entry name" value="Peptidase_S8_subtilisin-like"/>
</dbReference>
<evidence type="ECO:0000256" key="1">
    <source>
        <dbReference type="ARBA" id="ARBA00011073"/>
    </source>
</evidence>
<reference evidence="9" key="1">
    <citation type="submission" date="2022-07" db="EMBL/GenBank/DDBJ databases">
        <title>Tahibacter sp., a new gammaproteobacterium isolated from the silt sample collected at pig farm.</title>
        <authorList>
            <person name="Chen H."/>
        </authorList>
    </citation>
    <scope>NUCLEOTIDE SEQUENCE</scope>
    <source>
        <strain evidence="9">P2K</strain>
    </source>
</reference>
<feature type="chain" id="PRO_5045878147" evidence="7">
    <location>
        <begin position="30"/>
        <end position="434"/>
    </location>
</feature>
<keyword evidence="7" id="KW-0732">Signal</keyword>
<dbReference type="PRINTS" id="PR00723">
    <property type="entry name" value="SUBTILISIN"/>
</dbReference>